<evidence type="ECO:0000256" key="2">
    <source>
        <dbReference type="SAM" id="SignalP"/>
    </source>
</evidence>
<evidence type="ECO:0000313" key="4">
    <source>
        <dbReference type="EMBL" id="TXD31386.1"/>
    </source>
</evidence>
<dbReference type="EMBL" id="VOSL01000148">
    <property type="protein sequence ID" value="TXD31386.1"/>
    <property type="molecule type" value="Genomic_DNA"/>
</dbReference>
<feature type="chain" id="PRO_5022980606" description="IgGFc-binding protein N-terminal domain-containing protein" evidence="2">
    <location>
        <begin position="28"/>
        <end position="669"/>
    </location>
</feature>
<organism evidence="4 5">
    <name type="scientific">Lujinxingia vulgaris</name>
    <dbReference type="NCBI Taxonomy" id="2600176"/>
    <lineage>
        <taxon>Bacteria</taxon>
        <taxon>Deltaproteobacteria</taxon>
        <taxon>Bradymonadales</taxon>
        <taxon>Lujinxingiaceae</taxon>
        <taxon>Lujinxingia</taxon>
    </lineage>
</organism>
<dbReference type="PANTHER" id="PTHR46534:SF1">
    <property type="entry name" value="IGGFC-BINDING PROTEIN N-TERMINAL DOMAIN-CONTAINING PROTEIN"/>
    <property type="match status" value="1"/>
</dbReference>
<proteinExistence type="predicted"/>
<dbReference type="PROSITE" id="PS51257">
    <property type="entry name" value="PROKAR_LIPOPROTEIN"/>
    <property type="match status" value="1"/>
</dbReference>
<evidence type="ECO:0000256" key="1">
    <source>
        <dbReference type="SAM" id="MobiDB-lite"/>
    </source>
</evidence>
<dbReference type="OrthoDB" id="5524783at2"/>
<feature type="compositionally biased region" description="Low complexity" evidence="1">
    <location>
        <begin position="27"/>
        <end position="39"/>
    </location>
</feature>
<comment type="caution">
    <text evidence="4">The sequence shown here is derived from an EMBL/GenBank/DDBJ whole genome shotgun (WGS) entry which is preliminary data.</text>
</comment>
<dbReference type="InterPro" id="IPR035234">
    <property type="entry name" value="IgGFc-bd_N"/>
</dbReference>
<feature type="signal peptide" evidence="2">
    <location>
        <begin position="1"/>
        <end position="27"/>
    </location>
</feature>
<protein>
    <recommendedName>
        <fullName evidence="3">IgGFc-binding protein N-terminal domain-containing protein</fullName>
    </recommendedName>
</protein>
<name>A0A5C6WV04_9DELT</name>
<keyword evidence="2" id="KW-0732">Signal</keyword>
<evidence type="ECO:0000259" key="3">
    <source>
        <dbReference type="Pfam" id="PF17517"/>
    </source>
</evidence>
<dbReference type="PANTHER" id="PTHR46534">
    <property type="entry name" value="IGGFC_BINDING DOMAIN-CONTAINING PROTEIN"/>
    <property type="match status" value="1"/>
</dbReference>
<evidence type="ECO:0000313" key="5">
    <source>
        <dbReference type="Proteomes" id="UP000321046"/>
    </source>
</evidence>
<dbReference type="Pfam" id="PF17517">
    <property type="entry name" value="IgGFc_binding"/>
    <property type="match status" value="1"/>
</dbReference>
<dbReference type="AlphaFoldDB" id="A0A5C6WV04"/>
<dbReference type="Proteomes" id="UP000321046">
    <property type="component" value="Unassembled WGS sequence"/>
</dbReference>
<accession>A0A5C6WV04</accession>
<gene>
    <name evidence="4" type="ORF">FRC96_21235</name>
</gene>
<feature type="region of interest" description="Disordered" evidence="1">
    <location>
        <begin position="27"/>
        <end position="47"/>
    </location>
</feature>
<sequence>MRSPLSTLLPLLLAALFAASCSSPVDTTEGPDASGPGDADTADDAGDTATVCVPGEARCDDALTLEVCRADATGWETTVCEGDLRCDAASARCTDQLCEPGSFDACTEEGLQRFCNATGTAWREAECPGGATCEEGRCGQPECQAGINRCLGRDQLEVCNEAGAYVPGQRCPTGTECFDGACEELCEISTKVSSYIGCEYWSADLDNFEEALSQPHAIVITNPNEELDARVRLFEGATSRELLNDSQGQPFDATIPPGEARIFSIPVGYDHSGTRVFDDHAIRVTSSIPVVAHQFNPLNNVDVYSNDGTLLLPTNSVGREYFGMSWYFRGGATRIRGYLTIVNSTNQPNEVRVTPSAEVISGPGVPAILAGEERVFTLAPGQSLNLSTSGVELSAAQQEGCLASPDGPPEQTSPCPDLTGTHIIAEQPITVFGGHQCGNVVLGVNRCDHIESVLLPVEAWGTRYVGSKFSPRAVGSQPEPDVWRVIASEDGTQIQTDPPIDGVHGRTLQAGEWRQFEAREHFELGASKPVALMQYMVGSNWLGIPRECDEGIDFNNPTGIGDPAMSAGVPTDQFRDNYIVLTPQNYERDYLNVIVPTGQEVRIDGEPIPASRWELVGSRGRFEVATLEVDAGFHTLSADEPFGVVGYGYACHVSYASPGGLNLEAASDR</sequence>
<feature type="domain" description="IgGFc-binding protein N-terminal" evidence="3">
    <location>
        <begin position="307"/>
        <end position="648"/>
    </location>
</feature>
<reference evidence="4 5" key="1">
    <citation type="submission" date="2019-08" db="EMBL/GenBank/DDBJ databases">
        <title>Bradymonadales sp. TMQ2.</title>
        <authorList>
            <person name="Liang Q."/>
        </authorList>
    </citation>
    <scope>NUCLEOTIDE SEQUENCE [LARGE SCALE GENOMIC DNA]</scope>
    <source>
        <strain evidence="4 5">TMQ2</strain>
    </source>
</reference>
<dbReference type="RefSeq" id="WP_146977559.1">
    <property type="nucleotide sequence ID" value="NZ_VOSL01000148.1"/>
</dbReference>